<evidence type="ECO:0000313" key="3">
    <source>
        <dbReference type="EMBL" id="MDP9896733.1"/>
    </source>
</evidence>
<comment type="caution">
    <text evidence="3">The sequence shown here is derived from an EMBL/GenBank/DDBJ whole genome shotgun (WGS) entry which is preliminary data.</text>
</comment>
<dbReference type="Gene3D" id="3.60.40.10">
    <property type="entry name" value="PPM-type phosphatase domain"/>
    <property type="match status" value="1"/>
</dbReference>
<dbReference type="InterPro" id="IPR001932">
    <property type="entry name" value="PPM-type_phosphatase-like_dom"/>
</dbReference>
<gene>
    <name evidence="3" type="ORF">J2W31_005869</name>
</gene>
<dbReference type="SMART" id="SM00332">
    <property type="entry name" value="PP2Cc"/>
    <property type="match status" value="1"/>
</dbReference>
<sequence length="299" mass="32430">MTTQKKNKSKKQQNDDLGRSHHHNNTSHREAPRLEIEIVTLSRQGGRTYNEDVHGHWHDERYVACLVADGAGGHGGGDVAAATARSSVLGGFSAAPGLDEITLRTLVEQANRDVVARQAEGGKLAGMRSTVVFAAIDLENQALAWVHSGDSRAYLFRGGAIVARTTDHSLVQQMVAGGMLDEEGARLHPQRNMLLSALGSIEEAPDIAVSDRMRLMPGDVLLLCSDGVWEPLGDECLVDTLHASRTPSQWTEQLDTQIKARAKPGHDNYTALTLWVIPEEEDDATRLLPVEELAQPGSA</sequence>
<dbReference type="InterPro" id="IPR036457">
    <property type="entry name" value="PPM-type-like_dom_sf"/>
</dbReference>
<organism evidence="3 4">
    <name type="scientific">Variovorax boronicumulans</name>
    <dbReference type="NCBI Taxonomy" id="436515"/>
    <lineage>
        <taxon>Bacteria</taxon>
        <taxon>Pseudomonadati</taxon>
        <taxon>Pseudomonadota</taxon>
        <taxon>Betaproteobacteria</taxon>
        <taxon>Burkholderiales</taxon>
        <taxon>Comamonadaceae</taxon>
        <taxon>Variovorax</taxon>
    </lineage>
</organism>
<dbReference type="Proteomes" id="UP001242045">
    <property type="component" value="Unassembled WGS sequence"/>
</dbReference>
<name>A0AAW8D9F9_9BURK</name>
<dbReference type="Pfam" id="PF13672">
    <property type="entry name" value="PP2C_2"/>
    <property type="match status" value="1"/>
</dbReference>
<dbReference type="PROSITE" id="PS51746">
    <property type="entry name" value="PPM_2"/>
    <property type="match status" value="1"/>
</dbReference>
<dbReference type="SMART" id="SM00331">
    <property type="entry name" value="PP2C_SIG"/>
    <property type="match status" value="1"/>
</dbReference>
<feature type="compositionally biased region" description="Basic residues" evidence="1">
    <location>
        <begin position="1"/>
        <end position="11"/>
    </location>
</feature>
<evidence type="ECO:0000313" key="4">
    <source>
        <dbReference type="Proteomes" id="UP001242045"/>
    </source>
</evidence>
<feature type="domain" description="PPM-type phosphatase" evidence="2">
    <location>
        <begin position="35"/>
        <end position="276"/>
    </location>
</feature>
<accession>A0AAW8D9F9</accession>
<dbReference type="RefSeq" id="WP_307604494.1">
    <property type="nucleotide sequence ID" value="NZ_JAUSRD010000020.1"/>
</dbReference>
<evidence type="ECO:0000256" key="1">
    <source>
        <dbReference type="SAM" id="MobiDB-lite"/>
    </source>
</evidence>
<reference evidence="3" key="1">
    <citation type="submission" date="2023-07" db="EMBL/GenBank/DDBJ databases">
        <title>Sorghum-associated microbial communities from plants grown in Nebraska, USA.</title>
        <authorList>
            <person name="Schachtman D."/>
        </authorList>
    </citation>
    <scope>NUCLEOTIDE SEQUENCE</scope>
    <source>
        <strain evidence="3">DS3754</strain>
    </source>
</reference>
<proteinExistence type="predicted"/>
<feature type="region of interest" description="Disordered" evidence="1">
    <location>
        <begin position="1"/>
        <end position="35"/>
    </location>
</feature>
<protein>
    <submittedName>
        <fullName evidence="3">Serine/threonine protein phosphatase PrpC</fullName>
    </submittedName>
</protein>
<dbReference type="EMBL" id="JAUSRD010000020">
    <property type="protein sequence ID" value="MDP9896733.1"/>
    <property type="molecule type" value="Genomic_DNA"/>
</dbReference>
<dbReference type="SUPFAM" id="SSF81606">
    <property type="entry name" value="PP2C-like"/>
    <property type="match status" value="1"/>
</dbReference>
<dbReference type="CDD" id="cd00143">
    <property type="entry name" value="PP2Cc"/>
    <property type="match status" value="1"/>
</dbReference>
<evidence type="ECO:0000259" key="2">
    <source>
        <dbReference type="PROSITE" id="PS51746"/>
    </source>
</evidence>
<dbReference type="AlphaFoldDB" id="A0AAW8D9F9"/>